<feature type="region of interest" description="Disordered" evidence="1">
    <location>
        <begin position="1"/>
        <end position="26"/>
    </location>
</feature>
<feature type="domain" description="Spore protein YkvP/CgeB glycosyl transferase-like" evidence="2">
    <location>
        <begin position="222"/>
        <end position="361"/>
    </location>
</feature>
<evidence type="ECO:0000313" key="3">
    <source>
        <dbReference type="EMBL" id="SLM93725.1"/>
    </source>
</evidence>
<organism evidence="3 4">
    <name type="scientific">Brachybacterium nesterenkovii</name>
    <dbReference type="NCBI Taxonomy" id="47847"/>
    <lineage>
        <taxon>Bacteria</taxon>
        <taxon>Bacillati</taxon>
        <taxon>Actinomycetota</taxon>
        <taxon>Actinomycetes</taxon>
        <taxon>Micrococcales</taxon>
        <taxon>Dermabacteraceae</taxon>
        <taxon>Brachybacterium</taxon>
    </lineage>
</organism>
<keyword evidence="4" id="KW-1185">Reference proteome</keyword>
<gene>
    <name evidence="3" type="ORF">FM110_10335</name>
</gene>
<evidence type="ECO:0000313" key="4">
    <source>
        <dbReference type="Proteomes" id="UP000195981"/>
    </source>
</evidence>
<reference evidence="3 4" key="1">
    <citation type="submission" date="2017-02" db="EMBL/GenBank/DDBJ databases">
        <authorList>
            <person name="Peterson S.W."/>
        </authorList>
    </citation>
    <scope>NUCLEOTIDE SEQUENCE [LARGE SCALE GENOMIC DNA]</scope>
    <source>
        <strain evidence="3 4">CIP104813</strain>
    </source>
</reference>
<evidence type="ECO:0000259" key="2">
    <source>
        <dbReference type="Pfam" id="PF13524"/>
    </source>
</evidence>
<evidence type="ECO:0000256" key="1">
    <source>
        <dbReference type="SAM" id="MobiDB-lite"/>
    </source>
</evidence>
<protein>
    <recommendedName>
        <fullName evidence="2">Spore protein YkvP/CgeB glycosyl transferase-like domain-containing protein</fullName>
    </recommendedName>
</protein>
<dbReference type="Pfam" id="PF13524">
    <property type="entry name" value="Glyco_trans_1_2"/>
    <property type="match status" value="1"/>
</dbReference>
<sequence>MSTEPQARSMPSASPASSASPPLSAFSAPSARHRVLVVSPTFHGYWRSIEDALARRGHDVRTLRYDAYDTVAAKALLKARVELPERLHLPGDRRAAERRRVTDRAIAALAEHRPDRVLVIKGDLLDERFWDALADTPRILWLYDDLHRHDYTTAFLREVGPVLSYSPSESAQLRDAEGVDARFMPDAFDPHRVGPSAHRSGEIAFVGSGYANRFTTLGELAHRGLPVHAYGRDFSRHLLDRLRTWSWSRPAITASRDVPLEQAYRVVGEAAAAVNIHGLQTGHAMRTFEIPGMGGVELVDRDDVEMFYDVGTEVAVWHDLDELEDLARRALADPRWAQGLRDAGRRRTLAEHTFDHRMETVDSLWD</sequence>
<dbReference type="InterPro" id="IPR055259">
    <property type="entry name" value="YkvP/CgeB_Glyco_trans-like"/>
</dbReference>
<name>A0A1X6X4J3_9MICO</name>
<proteinExistence type="predicted"/>
<dbReference type="Proteomes" id="UP000195981">
    <property type="component" value="Unassembled WGS sequence"/>
</dbReference>
<accession>A0A1X6X4J3</accession>
<dbReference type="AlphaFoldDB" id="A0A1X6X4J3"/>
<dbReference type="EMBL" id="FWFG01000092">
    <property type="protein sequence ID" value="SLM93725.1"/>
    <property type="molecule type" value="Genomic_DNA"/>
</dbReference>